<keyword evidence="5" id="KW-0732">Signal</keyword>
<evidence type="ECO:0000256" key="5">
    <source>
        <dbReference type="ARBA" id="ARBA00022729"/>
    </source>
</evidence>
<dbReference type="GO" id="GO:0006955">
    <property type="term" value="P:immune response"/>
    <property type="evidence" value="ECO:0007669"/>
    <property type="project" value="InterPro"/>
</dbReference>
<evidence type="ECO:0000256" key="3">
    <source>
        <dbReference type="ARBA" id="ARBA00022514"/>
    </source>
</evidence>
<dbReference type="InParanoid" id="A0A672H039"/>
<feature type="domain" description="Chemokine interleukin-8-like" evidence="10">
    <location>
        <begin position="2"/>
        <end position="62"/>
    </location>
</feature>
<dbReference type="InterPro" id="IPR036048">
    <property type="entry name" value="Interleukin_8-like_sf"/>
</dbReference>
<dbReference type="PANTHER" id="PTHR12015:SF183">
    <property type="entry name" value="C-C MOTIF CHEMOKINE 3"/>
    <property type="match status" value="1"/>
</dbReference>
<keyword evidence="4 9" id="KW-0964">Secreted</keyword>
<dbReference type="PROSITE" id="PS00472">
    <property type="entry name" value="SMALL_CYTOKINES_CC"/>
    <property type="match status" value="1"/>
</dbReference>
<evidence type="ECO:0000313" key="12">
    <source>
        <dbReference type="Proteomes" id="UP000472267"/>
    </source>
</evidence>
<dbReference type="AlphaFoldDB" id="A0A672H039"/>
<evidence type="ECO:0000256" key="4">
    <source>
        <dbReference type="ARBA" id="ARBA00022525"/>
    </source>
</evidence>
<accession>A0A672H039</accession>
<evidence type="ECO:0000256" key="8">
    <source>
        <dbReference type="ARBA" id="ARBA00046726"/>
    </source>
</evidence>
<dbReference type="SMART" id="SM00199">
    <property type="entry name" value="SCY"/>
    <property type="match status" value="1"/>
</dbReference>
<name>A0A672H039_SALFA</name>
<comment type="subcellular location">
    <subcellularLocation>
        <location evidence="1 9">Secreted</location>
    </subcellularLocation>
</comment>
<evidence type="ECO:0000256" key="7">
    <source>
        <dbReference type="ARBA" id="ARBA00044740"/>
    </source>
</evidence>
<keyword evidence="9" id="KW-0145">Chemotaxis</keyword>
<evidence type="ECO:0000256" key="2">
    <source>
        <dbReference type="ARBA" id="ARBA00010868"/>
    </source>
</evidence>
<organism evidence="11 12">
    <name type="scientific">Salarias fasciatus</name>
    <name type="common">Jewelled blenny</name>
    <name type="synonym">Blennius fasciatus</name>
    <dbReference type="NCBI Taxonomy" id="181472"/>
    <lineage>
        <taxon>Eukaryota</taxon>
        <taxon>Metazoa</taxon>
        <taxon>Chordata</taxon>
        <taxon>Craniata</taxon>
        <taxon>Vertebrata</taxon>
        <taxon>Euteleostomi</taxon>
        <taxon>Actinopterygii</taxon>
        <taxon>Neopterygii</taxon>
        <taxon>Teleostei</taxon>
        <taxon>Neoteleostei</taxon>
        <taxon>Acanthomorphata</taxon>
        <taxon>Ovalentaria</taxon>
        <taxon>Blenniimorphae</taxon>
        <taxon>Blenniiformes</taxon>
        <taxon>Blennioidei</taxon>
        <taxon>Blenniidae</taxon>
        <taxon>Salariinae</taxon>
        <taxon>Salarias</taxon>
    </lineage>
</organism>
<dbReference type="InterPro" id="IPR000827">
    <property type="entry name" value="Chemokine_CC_CS"/>
</dbReference>
<dbReference type="PANTHER" id="PTHR12015">
    <property type="entry name" value="SMALL INDUCIBLE CYTOKINE A"/>
    <property type="match status" value="1"/>
</dbReference>
<protein>
    <recommendedName>
        <fullName evidence="9">C-C motif chemokine</fullName>
    </recommendedName>
</protein>
<dbReference type="InterPro" id="IPR001811">
    <property type="entry name" value="Chemokine_IL8-like_dom"/>
</dbReference>
<keyword evidence="3 9" id="KW-0202">Cytokine</keyword>
<comment type="similarity">
    <text evidence="2 9">Belongs to the intercrine beta (chemokine CC) family.</text>
</comment>
<dbReference type="Proteomes" id="UP000472267">
    <property type="component" value="Chromosome 3"/>
</dbReference>
<keyword evidence="6" id="KW-1015">Disulfide bond</keyword>
<reference evidence="11" key="2">
    <citation type="submission" date="2025-08" db="UniProtKB">
        <authorList>
            <consortium name="Ensembl"/>
        </authorList>
    </citation>
    <scope>IDENTIFICATION</scope>
</reference>
<evidence type="ECO:0000313" key="11">
    <source>
        <dbReference type="Ensembl" id="ENSSFAP00005022915.1"/>
    </source>
</evidence>
<dbReference type="Pfam" id="PF00048">
    <property type="entry name" value="IL8"/>
    <property type="match status" value="1"/>
</dbReference>
<dbReference type="Ensembl" id="ENSSFAT00005023860.1">
    <property type="protein sequence ID" value="ENSSFAP00005022915.1"/>
    <property type="gene ID" value="ENSSFAG00005011870.1"/>
</dbReference>
<evidence type="ECO:0000259" key="10">
    <source>
        <dbReference type="SMART" id="SM00199"/>
    </source>
</evidence>
<comment type="subunit">
    <text evidence="8">Self-associates. Also heterodimer of MIP-1-alpha(4-69) and MIP-1-beta(3-69). Interacts with CCR1.</text>
</comment>
<reference evidence="11" key="3">
    <citation type="submission" date="2025-09" db="UniProtKB">
        <authorList>
            <consortium name="Ensembl"/>
        </authorList>
    </citation>
    <scope>IDENTIFICATION</scope>
</reference>
<reference evidence="11" key="1">
    <citation type="submission" date="2019-06" db="EMBL/GenBank/DDBJ databases">
        <authorList>
            <consortium name="Wellcome Sanger Institute Data Sharing"/>
        </authorList>
    </citation>
    <scope>NUCLEOTIDE SEQUENCE [LARGE SCALE GENOMIC DNA]</scope>
</reference>
<dbReference type="GO" id="GO:0008009">
    <property type="term" value="F:chemokine activity"/>
    <property type="evidence" value="ECO:0007669"/>
    <property type="project" value="InterPro"/>
</dbReference>
<proteinExistence type="inferred from homology"/>
<comment type="function">
    <text evidence="7">Monokine with inflammatory and chemokinetic properties. Binds to CCR1, CCR4 and CCR5. One of the major HIV-suppressive factors produced by CD8+ T-cells. Recombinant MIP-1-alpha induces a dose-dependent inhibition of different strains of HIV-1, HIV-2, and simian immunodeficiency virus (SIV).</text>
</comment>
<evidence type="ECO:0000256" key="1">
    <source>
        <dbReference type="ARBA" id="ARBA00004613"/>
    </source>
</evidence>
<evidence type="ECO:0000256" key="6">
    <source>
        <dbReference type="ARBA" id="ARBA00023157"/>
    </source>
</evidence>
<dbReference type="GO" id="GO:0005615">
    <property type="term" value="C:extracellular space"/>
    <property type="evidence" value="ECO:0007669"/>
    <property type="project" value="UniProtKB-KW"/>
</dbReference>
<keyword evidence="12" id="KW-1185">Reference proteome</keyword>
<dbReference type="InterPro" id="IPR039809">
    <property type="entry name" value="Chemokine_b/g/d"/>
</dbReference>
<evidence type="ECO:0000256" key="9">
    <source>
        <dbReference type="RuleBase" id="RU361150"/>
    </source>
</evidence>
<dbReference type="SUPFAM" id="SSF54117">
    <property type="entry name" value="Interleukin 8-like chemokines"/>
    <property type="match status" value="1"/>
</dbReference>
<sequence length="63" mass="7175">MNLRCCINYSSEIINYSEVMAFIYQTTTQLCPSQAVIFLTADGKEVCSDPRAQWVRLLQNLLA</sequence>
<dbReference type="Gene3D" id="2.40.50.40">
    <property type="match status" value="1"/>
</dbReference>